<accession>A0ABU5H8P8</accession>
<sequence length="135" mass="14645">MSEQTTSPQTQLPQAASAPLPTGKPAGKGVLLHDSAVSRLRALLEQRQTPEAGLRIAVKGGGCSGLQYAMEWAEKPRERDKIFEREGVRVFVDPKSYLYLMGTELVFEEGLMASGFKLQNPNVKTACGCGESFTV</sequence>
<protein>
    <submittedName>
        <fullName evidence="3">Iron-sulfur cluster assembly accessory protein</fullName>
    </submittedName>
</protein>
<dbReference type="Pfam" id="PF01521">
    <property type="entry name" value="Fe-S_biosyn"/>
    <property type="match status" value="1"/>
</dbReference>
<dbReference type="SUPFAM" id="SSF89360">
    <property type="entry name" value="HesB-like domain"/>
    <property type="match status" value="1"/>
</dbReference>
<dbReference type="InterPro" id="IPR035903">
    <property type="entry name" value="HesB-like_dom_sf"/>
</dbReference>
<reference evidence="3 4" key="1">
    <citation type="submission" date="2023-12" db="EMBL/GenBank/DDBJ databases">
        <title>the genome sequence of Hyalangium sp. s54d21.</title>
        <authorList>
            <person name="Zhang X."/>
        </authorList>
    </citation>
    <scope>NUCLEOTIDE SEQUENCE [LARGE SCALE GENOMIC DNA]</scope>
    <source>
        <strain evidence="4">s54d21</strain>
    </source>
</reference>
<dbReference type="NCBIfam" id="TIGR00049">
    <property type="entry name" value="iron-sulfur cluster assembly accessory protein"/>
    <property type="match status" value="1"/>
</dbReference>
<dbReference type="PROSITE" id="PS01152">
    <property type="entry name" value="HESB"/>
    <property type="match status" value="1"/>
</dbReference>
<dbReference type="PANTHER" id="PTHR43011:SF1">
    <property type="entry name" value="IRON-SULFUR CLUSTER ASSEMBLY 2 HOMOLOG, MITOCHONDRIAL"/>
    <property type="match status" value="1"/>
</dbReference>
<dbReference type="InterPro" id="IPR000361">
    <property type="entry name" value="ATAP_core_dom"/>
</dbReference>
<feature type="region of interest" description="Disordered" evidence="1">
    <location>
        <begin position="1"/>
        <end position="28"/>
    </location>
</feature>
<dbReference type="InterPro" id="IPR017870">
    <property type="entry name" value="FeS_cluster_insertion_CS"/>
</dbReference>
<feature type="domain" description="Core" evidence="2">
    <location>
        <begin position="32"/>
        <end position="131"/>
    </location>
</feature>
<gene>
    <name evidence="3" type="ORF">SYV04_25005</name>
</gene>
<evidence type="ECO:0000313" key="4">
    <source>
        <dbReference type="Proteomes" id="UP001291309"/>
    </source>
</evidence>
<proteinExistence type="predicted"/>
<dbReference type="EMBL" id="JAXIVS010000009">
    <property type="protein sequence ID" value="MDY7229676.1"/>
    <property type="molecule type" value="Genomic_DNA"/>
</dbReference>
<organism evidence="3 4">
    <name type="scientific">Hyalangium rubrum</name>
    <dbReference type="NCBI Taxonomy" id="3103134"/>
    <lineage>
        <taxon>Bacteria</taxon>
        <taxon>Pseudomonadati</taxon>
        <taxon>Myxococcota</taxon>
        <taxon>Myxococcia</taxon>
        <taxon>Myxococcales</taxon>
        <taxon>Cystobacterineae</taxon>
        <taxon>Archangiaceae</taxon>
        <taxon>Hyalangium</taxon>
    </lineage>
</organism>
<dbReference type="InterPro" id="IPR016092">
    <property type="entry name" value="ATAP"/>
</dbReference>
<evidence type="ECO:0000313" key="3">
    <source>
        <dbReference type="EMBL" id="MDY7229676.1"/>
    </source>
</evidence>
<feature type="compositionally biased region" description="Polar residues" evidence="1">
    <location>
        <begin position="1"/>
        <end position="14"/>
    </location>
</feature>
<comment type="caution">
    <text evidence="3">The sequence shown here is derived from an EMBL/GenBank/DDBJ whole genome shotgun (WGS) entry which is preliminary data.</text>
</comment>
<evidence type="ECO:0000259" key="2">
    <source>
        <dbReference type="Pfam" id="PF01521"/>
    </source>
</evidence>
<evidence type="ECO:0000256" key="1">
    <source>
        <dbReference type="SAM" id="MobiDB-lite"/>
    </source>
</evidence>
<dbReference type="Gene3D" id="2.60.300.12">
    <property type="entry name" value="HesB-like domain"/>
    <property type="match status" value="1"/>
</dbReference>
<keyword evidence="4" id="KW-1185">Reference proteome</keyword>
<name>A0ABU5H8P8_9BACT</name>
<dbReference type="Proteomes" id="UP001291309">
    <property type="component" value="Unassembled WGS sequence"/>
</dbReference>
<dbReference type="PANTHER" id="PTHR43011">
    <property type="entry name" value="IRON-SULFUR CLUSTER ASSEMBLY 2 HOMOLOG, MITOCHONDRIAL"/>
    <property type="match status" value="1"/>
</dbReference>
<dbReference type="RefSeq" id="WP_321548399.1">
    <property type="nucleotide sequence ID" value="NZ_JAXIVS010000009.1"/>
</dbReference>